<proteinExistence type="inferred from homology"/>
<gene>
    <name evidence="5" type="ORF">H2200_007372</name>
</gene>
<dbReference type="PANTHER" id="PTHR44229">
    <property type="entry name" value="15-HYDROXYPROSTAGLANDIN DEHYDROGENASE [NAD(+)]"/>
    <property type="match status" value="1"/>
</dbReference>
<evidence type="ECO:0000313" key="5">
    <source>
        <dbReference type="EMBL" id="KAJ9608384.1"/>
    </source>
</evidence>
<organism evidence="5 6">
    <name type="scientific">Cladophialophora chaetospira</name>
    <dbReference type="NCBI Taxonomy" id="386627"/>
    <lineage>
        <taxon>Eukaryota</taxon>
        <taxon>Fungi</taxon>
        <taxon>Dikarya</taxon>
        <taxon>Ascomycota</taxon>
        <taxon>Pezizomycotina</taxon>
        <taxon>Eurotiomycetes</taxon>
        <taxon>Chaetothyriomycetidae</taxon>
        <taxon>Chaetothyriales</taxon>
        <taxon>Herpotrichiellaceae</taxon>
        <taxon>Cladophialophora</taxon>
    </lineage>
</organism>
<comment type="similarity">
    <text evidence="1">Belongs to the short-chain dehydrogenases/reductases (SDR) family.</text>
</comment>
<sequence>MNASSRSRPEGEQATHNGHPQVGAGGPAFQPYGAAVVHSGPVDIGSPFNVGNLKGKTIVITGGASGFGASCSRHWSSHGANIIIGDINAKQGTALIASLRQSSNSQNHHFIPLDVTSWSSQAHFFREAARLSPHGGIDCVMANAGIADAEEQLAFEEPPDYSGMEAPPPPKMRTAEINLTGVLYTTHLALSYLSRNPGSGKCAVDRHDGERDRHLLLVASIAGLAGLPAQPLYAAAKHGVVGLFRTLRMTSPMKTGLRVNMINPYFVETPLLGPGAFLLAGGAMADISSVVEASTRLVADQGIIGRGLIIASKTSAEHAQAVGLNLQTEGQDIWDCYAHDFEQSDLFTRRIIGVTNLVTQARGWVGFWGDVGWGLYKAILRAVGY</sequence>
<name>A0AA39CHE5_9EURO</name>
<evidence type="ECO:0000256" key="2">
    <source>
        <dbReference type="ARBA" id="ARBA00022857"/>
    </source>
</evidence>
<keyword evidence="2" id="KW-0521">NADP</keyword>
<accession>A0AA39CHE5</accession>
<dbReference type="Pfam" id="PF00106">
    <property type="entry name" value="adh_short"/>
    <property type="match status" value="1"/>
</dbReference>
<dbReference type="GO" id="GO:0005737">
    <property type="term" value="C:cytoplasm"/>
    <property type="evidence" value="ECO:0007669"/>
    <property type="project" value="TreeGrafter"/>
</dbReference>
<dbReference type="InterPro" id="IPR020904">
    <property type="entry name" value="Sc_DH/Rdtase_CS"/>
</dbReference>
<dbReference type="InterPro" id="IPR036291">
    <property type="entry name" value="NAD(P)-bd_dom_sf"/>
</dbReference>
<dbReference type="Gene3D" id="3.40.50.720">
    <property type="entry name" value="NAD(P)-binding Rossmann-like Domain"/>
    <property type="match status" value="1"/>
</dbReference>
<reference evidence="5" key="1">
    <citation type="submission" date="2022-10" db="EMBL/GenBank/DDBJ databases">
        <title>Culturing micro-colonial fungi from biological soil crusts in the Mojave desert and describing Neophaeococcomyces mojavensis, and introducing the new genera and species Taxawa tesnikishii.</title>
        <authorList>
            <person name="Kurbessoian T."/>
            <person name="Stajich J.E."/>
        </authorList>
    </citation>
    <scope>NUCLEOTIDE SEQUENCE</scope>
    <source>
        <strain evidence="5">TK_41</strain>
    </source>
</reference>
<dbReference type="GO" id="GO:0016616">
    <property type="term" value="F:oxidoreductase activity, acting on the CH-OH group of donors, NAD or NADP as acceptor"/>
    <property type="evidence" value="ECO:0007669"/>
    <property type="project" value="TreeGrafter"/>
</dbReference>
<keyword evidence="6" id="KW-1185">Reference proteome</keyword>
<protein>
    <recommendedName>
        <fullName evidence="7">5'-hydroxyaverantin dehydrogenase</fullName>
    </recommendedName>
</protein>
<dbReference type="PANTHER" id="PTHR44229:SF4">
    <property type="entry name" value="15-HYDROXYPROSTAGLANDIN DEHYDROGENASE [NAD(+)]"/>
    <property type="match status" value="1"/>
</dbReference>
<dbReference type="Proteomes" id="UP001172673">
    <property type="component" value="Unassembled WGS sequence"/>
</dbReference>
<dbReference type="PRINTS" id="PR00081">
    <property type="entry name" value="GDHRDH"/>
</dbReference>
<evidence type="ECO:0000313" key="6">
    <source>
        <dbReference type="Proteomes" id="UP001172673"/>
    </source>
</evidence>
<evidence type="ECO:0008006" key="7">
    <source>
        <dbReference type="Google" id="ProtNLM"/>
    </source>
</evidence>
<evidence type="ECO:0000256" key="1">
    <source>
        <dbReference type="ARBA" id="ARBA00006484"/>
    </source>
</evidence>
<keyword evidence="3" id="KW-0560">Oxidoreductase</keyword>
<comment type="caution">
    <text evidence="5">The sequence shown here is derived from an EMBL/GenBank/DDBJ whole genome shotgun (WGS) entry which is preliminary data.</text>
</comment>
<dbReference type="AlphaFoldDB" id="A0AA39CHE5"/>
<dbReference type="EMBL" id="JAPDRK010000010">
    <property type="protein sequence ID" value="KAJ9608384.1"/>
    <property type="molecule type" value="Genomic_DNA"/>
</dbReference>
<dbReference type="PROSITE" id="PS00061">
    <property type="entry name" value="ADH_SHORT"/>
    <property type="match status" value="1"/>
</dbReference>
<evidence type="ECO:0000256" key="4">
    <source>
        <dbReference type="SAM" id="MobiDB-lite"/>
    </source>
</evidence>
<evidence type="ECO:0000256" key="3">
    <source>
        <dbReference type="ARBA" id="ARBA00023002"/>
    </source>
</evidence>
<dbReference type="InterPro" id="IPR002347">
    <property type="entry name" value="SDR_fam"/>
</dbReference>
<dbReference type="SUPFAM" id="SSF51735">
    <property type="entry name" value="NAD(P)-binding Rossmann-fold domains"/>
    <property type="match status" value="1"/>
</dbReference>
<feature type="region of interest" description="Disordered" evidence="4">
    <location>
        <begin position="1"/>
        <end position="27"/>
    </location>
</feature>